<reference evidence="1" key="1">
    <citation type="journal article" date="2014" name="Front. Microbiol.">
        <title>High frequency of phylogenetically diverse reductive dehalogenase-homologous genes in deep subseafloor sedimentary metagenomes.</title>
        <authorList>
            <person name="Kawai M."/>
            <person name="Futagami T."/>
            <person name="Toyoda A."/>
            <person name="Takaki Y."/>
            <person name="Nishi S."/>
            <person name="Hori S."/>
            <person name="Arai W."/>
            <person name="Tsubouchi T."/>
            <person name="Morono Y."/>
            <person name="Uchiyama I."/>
            <person name="Ito T."/>
            <person name="Fujiyama A."/>
            <person name="Inagaki F."/>
            <person name="Takami H."/>
        </authorList>
    </citation>
    <scope>NUCLEOTIDE SEQUENCE</scope>
    <source>
        <strain evidence="1">Expedition CK06-06</strain>
    </source>
</reference>
<sequence length="29" mass="3563">LEREKDMPEKVRKAIAEELRLMEEEDYLV</sequence>
<comment type="caution">
    <text evidence="1">The sequence shown here is derived from an EMBL/GenBank/DDBJ whole genome shotgun (WGS) entry which is preliminary data.</text>
</comment>
<gene>
    <name evidence="1" type="ORF">S03H2_19330</name>
</gene>
<accession>X1GJ95</accession>
<feature type="non-terminal residue" evidence="1">
    <location>
        <position position="1"/>
    </location>
</feature>
<protein>
    <submittedName>
        <fullName evidence="1">Uncharacterized protein</fullName>
    </submittedName>
</protein>
<dbReference type="AlphaFoldDB" id="X1GJ95"/>
<dbReference type="EMBL" id="BARU01010088">
    <property type="protein sequence ID" value="GAH44920.1"/>
    <property type="molecule type" value="Genomic_DNA"/>
</dbReference>
<proteinExistence type="predicted"/>
<name>X1GJ95_9ZZZZ</name>
<organism evidence="1">
    <name type="scientific">marine sediment metagenome</name>
    <dbReference type="NCBI Taxonomy" id="412755"/>
    <lineage>
        <taxon>unclassified sequences</taxon>
        <taxon>metagenomes</taxon>
        <taxon>ecological metagenomes</taxon>
    </lineage>
</organism>
<evidence type="ECO:0000313" key="1">
    <source>
        <dbReference type="EMBL" id="GAH44920.1"/>
    </source>
</evidence>